<keyword evidence="3" id="KW-1185">Reference proteome</keyword>
<evidence type="ECO:0000256" key="1">
    <source>
        <dbReference type="SAM" id="SignalP"/>
    </source>
</evidence>
<evidence type="ECO:0000313" key="2">
    <source>
        <dbReference type="EMBL" id="SEW23554.1"/>
    </source>
</evidence>
<gene>
    <name evidence="2" type="ORF">SAMN04488122_1312</name>
</gene>
<protein>
    <recommendedName>
        <fullName evidence="4">Outer membrane protein beta-barrel domain-containing protein</fullName>
    </recommendedName>
</protein>
<dbReference type="OrthoDB" id="1199048at2"/>
<dbReference type="Proteomes" id="UP000199310">
    <property type="component" value="Unassembled WGS sequence"/>
</dbReference>
<evidence type="ECO:0008006" key="4">
    <source>
        <dbReference type="Google" id="ProtNLM"/>
    </source>
</evidence>
<proteinExistence type="predicted"/>
<reference evidence="3" key="1">
    <citation type="submission" date="2016-10" db="EMBL/GenBank/DDBJ databases">
        <authorList>
            <person name="Varghese N."/>
            <person name="Submissions S."/>
        </authorList>
    </citation>
    <scope>NUCLEOTIDE SEQUENCE [LARGE SCALE GENOMIC DNA]</scope>
    <source>
        <strain evidence="3">DSM 3695</strain>
    </source>
</reference>
<feature type="chain" id="PRO_5011629286" description="Outer membrane protein beta-barrel domain-containing protein" evidence="1">
    <location>
        <begin position="23"/>
        <end position="275"/>
    </location>
</feature>
<feature type="signal peptide" evidence="1">
    <location>
        <begin position="1"/>
        <end position="22"/>
    </location>
</feature>
<sequence length="275" mass="31130">MTRILLCFSLISSILLSVAATAQNKPANVKADTTHKLILTDTTHKAHIDSAHGAVLVHKDSSWYIPGGLRIGVDLSRIASAIYYPYRKEFTVVADARINSNLYVAFEGGYANTPYSDTNYTYKGNGMFVTLGVDYNFLKRQYVTEKNIFYGGFRYGFSHFNYAVPTYNIKNSYWGDNLSGSVPKTNVNAHWVELLVGLKVEVLKNFFMGWNIRERILINNVKTDNMTPLVIPGFGNGAKRAVFDVQYTVSYVIPFYRIKEHARPVEVKTKKIPKR</sequence>
<dbReference type="RefSeq" id="WP_089892101.1">
    <property type="nucleotide sequence ID" value="NZ_FOJG01000001.1"/>
</dbReference>
<dbReference type="STRING" id="29529.SAMN04488122_1312"/>
<keyword evidence="1" id="KW-0732">Signal</keyword>
<dbReference type="EMBL" id="FOJG01000001">
    <property type="protein sequence ID" value="SEW23554.1"/>
    <property type="molecule type" value="Genomic_DNA"/>
</dbReference>
<dbReference type="Pfam" id="PF19515">
    <property type="entry name" value="DUF6048"/>
    <property type="match status" value="1"/>
</dbReference>
<accession>A0A1I0Q969</accession>
<organism evidence="2 3">
    <name type="scientific">Chitinophaga arvensicola</name>
    <dbReference type="NCBI Taxonomy" id="29529"/>
    <lineage>
        <taxon>Bacteria</taxon>
        <taxon>Pseudomonadati</taxon>
        <taxon>Bacteroidota</taxon>
        <taxon>Chitinophagia</taxon>
        <taxon>Chitinophagales</taxon>
        <taxon>Chitinophagaceae</taxon>
        <taxon>Chitinophaga</taxon>
    </lineage>
</organism>
<dbReference type="AlphaFoldDB" id="A0A1I0Q969"/>
<name>A0A1I0Q969_9BACT</name>
<dbReference type="InterPro" id="IPR046111">
    <property type="entry name" value="DUF6048"/>
</dbReference>
<evidence type="ECO:0000313" key="3">
    <source>
        <dbReference type="Proteomes" id="UP000199310"/>
    </source>
</evidence>